<evidence type="ECO:0000313" key="1">
    <source>
        <dbReference type="EMBL" id="KOF84169.1"/>
    </source>
</evidence>
<protein>
    <submittedName>
        <fullName evidence="1">Uncharacterized protein</fullName>
    </submittedName>
</protein>
<reference evidence="1" key="1">
    <citation type="submission" date="2015-07" db="EMBL/GenBank/DDBJ databases">
        <title>MeaNS - Measles Nucleotide Surveillance Program.</title>
        <authorList>
            <person name="Tran T."/>
            <person name="Druce J."/>
        </authorList>
    </citation>
    <scope>NUCLEOTIDE SEQUENCE</scope>
    <source>
        <strain evidence="1">UCB-OBI-ISO-001</strain>
        <tissue evidence="1">Gonad</tissue>
    </source>
</reference>
<dbReference type="AlphaFoldDB" id="A0A0L8H535"/>
<organism evidence="1">
    <name type="scientific">Octopus bimaculoides</name>
    <name type="common">California two-spotted octopus</name>
    <dbReference type="NCBI Taxonomy" id="37653"/>
    <lineage>
        <taxon>Eukaryota</taxon>
        <taxon>Metazoa</taxon>
        <taxon>Spiralia</taxon>
        <taxon>Lophotrochozoa</taxon>
        <taxon>Mollusca</taxon>
        <taxon>Cephalopoda</taxon>
        <taxon>Coleoidea</taxon>
        <taxon>Octopodiformes</taxon>
        <taxon>Octopoda</taxon>
        <taxon>Incirrata</taxon>
        <taxon>Octopodidae</taxon>
        <taxon>Octopus</taxon>
    </lineage>
</organism>
<sequence length="64" mass="7130">MYRYLILNAIVQALNFPTTSPVSIADVVSDGTTNLKLFKRGLKDKEDPVILLPTTNLVLYLPQP</sequence>
<dbReference type="EMBL" id="KQ419236">
    <property type="protein sequence ID" value="KOF84169.1"/>
    <property type="molecule type" value="Genomic_DNA"/>
</dbReference>
<proteinExistence type="predicted"/>
<accession>A0A0L8H535</accession>
<name>A0A0L8H535_OCTBM</name>
<gene>
    <name evidence="1" type="ORF">OCBIM_22022506mg</name>
</gene>